<evidence type="ECO:0000313" key="2">
    <source>
        <dbReference type="Proteomes" id="UP000034656"/>
    </source>
</evidence>
<name>A0A837HR41_9BACT</name>
<proteinExistence type="predicted"/>
<organism evidence="1 2">
    <name type="scientific">Candidatus Nomurabacteria bacterium GW2011_GWC2_39_41</name>
    <dbReference type="NCBI Taxonomy" id="1618754"/>
    <lineage>
        <taxon>Bacteria</taxon>
        <taxon>Candidatus Nomuraibacteriota</taxon>
    </lineage>
</organism>
<reference evidence="1 2" key="1">
    <citation type="journal article" date="2015" name="Nature">
        <title>rRNA introns, odd ribosomes, and small enigmatic genomes across a large radiation of phyla.</title>
        <authorList>
            <person name="Brown C.T."/>
            <person name="Hug L.A."/>
            <person name="Thomas B.C."/>
            <person name="Sharon I."/>
            <person name="Castelle C.J."/>
            <person name="Singh A."/>
            <person name="Wilkins M.J."/>
            <person name="Williams K.H."/>
            <person name="Banfield J.F."/>
        </authorList>
    </citation>
    <scope>NUCLEOTIDE SEQUENCE [LARGE SCALE GENOMIC DNA]</scope>
</reference>
<evidence type="ECO:0000313" key="1">
    <source>
        <dbReference type="EMBL" id="KKR19973.1"/>
    </source>
</evidence>
<sequence>METIFDIVKKAEKNYTQGGVKLGKYLDNWNMYDLIEKINAYSNSAHISGKYDSLGREKPFFNIGTAAVNVWFRATDIDRKDIKFRATNSKNYIKSFIASILLRNWMRQQNFGQFLNRWGRTLAKYGSAVVKATEKDGELYLKVIFWDKLICDSVEFKDNIKIEKLFYTPIQLRKIKEYDQAEVEKAIKSLDTRETLTGEQKDTRNDYVGVYELHGELPLFYLTGKEKDKGKYRQQMHVLFIHNGTKKENYKDKIESTLYAGKEAKDFYFLTHLIEEEGKTLSIGAIEHLFDTQWMVNHSVKQIKDQLDIASKMVLQTADENFVGRNVLTNIETGQILVHADNRPLTQVNNQSHDMPAITSFLQQWQALGRDITGTPEAVTGNTMPSGTAYRQVAALQQEAHSLFELMTENKGLYLEEIIKNVVVPFFKKKLNNTKEVALVLESEELQRFDDLALPAELENELKRIGGTPTIEELTGNIQQRNAQLGMIRFVTPGATTWKEYFKDLEDDIEVVVTNENLNKETTMTTLTTVLQTIAQNPAILQAPVAKRLFAKILETTGEVSPIELQSMAIPQMPPTVLPQRSE</sequence>
<dbReference type="Proteomes" id="UP000034656">
    <property type="component" value="Unassembled WGS sequence"/>
</dbReference>
<dbReference type="EMBL" id="LBXB01000011">
    <property type="protein sequence ID" value="KKR19973.1"/>
    <property type="molecule type" value="Genomic_DNA"/>
</dbReference>
<protein>
    <recommendedName>
        <fullName evidence="3">Portal protein</fullName>
    </recommendedName>
</protein>
<evidence type="ECO:0008006" key="3">
    <source>
        <dbReference type="Google" id="ProtNLM"/>
    </source>
</evidence>
<comment type="caution">
    <text evidence="1">The sequence shown here is derived from an EMBL/GenBank/DDBJ whole genome shotgun (WGS) entry which is preliminary data.</text>
</comment>
<accession>A0A837HR41</accession>
<gene>
    <name evidence="1" type="ORF">UT51_C0011G0005</name>
</gene>
<dbReference type="AlphaFoldDB" id="A0A837HR41"/>